<organism evidence="2 3">
    <name type="scientific">Streptomyces spiralis</name>
    <dbReference type="NCBI Taxonomy" id="66376"/>
    <lineage>
        <taxon>Bacteria</taxon>
        <taxon>Bacillati</taxon>
        <taxon>Actinomycetota</taxon>
        <taxon>Actinomycetes</taxon>
        <taxon>Kitasatosporales</taxon>
        <taxon>Streptomycetaceae</taxon>
        <taxon>Streptomyces</taxon>
    </lineage>
</organism>
<name>A0A919ADY6_9ACTN</name>
<reference evidence="2" key="1">
    <citation type="journal article" date="2014" name="Int. J. Syst. Evol. Microbiol.">
        <title>Complete genome sequence of Corynebacterium casei LMG S-19264T (=DSM 44701T), isolated from a smear-ripened cheese.</title>
        <authorList>
            <consortium name="US DOE Joint Genome Institute (JGI-PGF)"/>
            <person name="Walter F."/>
            <person name="Albersmeier A."/>
            <person name="Kalinowski J."/>
            <person name="Ruckert C."/>
        </authorList>
    </citation>
    <scope>NUCLEOTIDE SEQUENCE</scope>
    <source>
        <strain evidence="2">JCM 3302</strain>
    </source>
</reference>
<dbReference type="Proteomes" id="UP000641386">
    <property type="component" value="Unassembled WGS sequence"/>
</dbReference>
<evidence type="ECO:0000256" key="1">
    <source>
        <dbReference type="SAM" id="MobiDB-lite"/>
    </source>
</evidence>
<reference evidence="2" key="2">
    <citation type="submission" date="2020-09" db="EMBL/GenBank/DDBJ databases">
        <authorList>
            <person name="Sun Q."/>
            <person name="Ohkuma M."/>
        </authorList>
    </citation>
    <scope>NUCLEOTIDE SEQUENCE</scope>
    <source>
        <strain evidence="2">JCM 3302</strain>
    </source>
</reference>
<evidence type="ECO:0000313" key="3">
    <source>
        <dbReference type="Proteomes" id="UP000641386"/>
    </source>
</evidence>
<gene>
    <name evidence="2" type="ORF">GCM10014715_68010</name>
</gene>
<feature type="compositionally biased region" description="Low complexity" evidence="1">
    <location>
        <begin position="121"/>
        <end position="137"/>
    </location>
</feature>
<dbReference type="EMBL" id="BNBC01000042">
    <property type="protein sequence ID" value="GHF02250.1"/>
    <property type="molecule type" value="Genomic_DNA"/>
</dbReference>
<comment type="caution">
    <text evidence="2">The sequence shown here is derived from an EMBL/GenBank/DDBJ whole genome shotgun (WGS) entry which is preliminary data.</text>
</comment>
<feature type="compositionally biased region" description="Gly residues" evidence="1">
    <location>
        <begin position="138"/>
        <end position="150"/>
    </location>
</feature>
<feature type="compositionally biased region" description="Polar residues" evidence="1">
    <location>
        <begin position="1"/>
        <end position="10"/>
    </location>
</feature>
<feature type="region of interest" description="Disordered" evidence="1">
    <location>
        <begin position="1"/>
        <end position="150"/>
    </location>
</feature>
<evidence type="ECO:0000313" key="2">
    <source>
        <dbReference type="EMBL" id="GHF02250.1"/>
    </source>
</evidence>
<proteinExistence type="predicted"/>
<accession>A0A919ADY6</accession>
<protein>
    <submittedName>
        <fullName evidence="2">Uncharacterized protein</fullName>
    </submittedName>
</protein>
<dbReference type="AlphaFoldDB" id="A0A919ADY6"/>
<sequence length="179" mass="17557">MAVGGSSRSTGPAGVLGAGQDPAVPSCVTAGRGADRERPGGRSGPGSPDTMPGRPPPAVQPPGSSRSVDEAAATGRGRQTLRRLPDPATRAYGGQVPARARGRRGRAARRCPGPGREGRGAARAAGAGVTGRRVTGADGSGADGGAGRLGAGAGCRVSGVCLERGSRERHAVPERGGRA</sequence>
<feature type="compositionally biased region" description="Basic residues" evidence="1">
    <location>
        <begin position="100"/>
        <end position="109"/>
    </location>
</feature>
<keyword evidence="3" id="KW-1185">Reference proteome</keyword>